<evidence type="ECO:0000259" key="8">
    <source>
        <dbReference type="Pfam" id="PF02687"/>
    </source>
</evidence>
<accession>A0ABN2RET7</accession>
<dbReference type="Pfam" id="PF12704">
    <property type="entry name" value="MacB_PCD"/>
    <property type="match status" value="1"/>
</dbReference>
<dbReference type="InterPro" id="IPR025857">
    <property type="entry name" value="MacB_PCD"/>
</dbReference>
<feature type="transmembrane region" description="Helical" evidence="7">
    <location>
        <begin position="323"/>
        <end position="352"/>
    </location>
</feature>
<reference evidence="10 11" key="1">
    <citation type="journal article" date="2019" name="Int. J. Syst. Evol. Microbiol.">
        <title>The Global Catalogue of Microorganisms (GCM) 10K type strain sequencing project: providing services to taxonomists for standard genome sequencing and annotation.</title>
        <authorList>
            <consortium name="The Broad Institute Genomics Platform"/>
            <consortium name="The Broad Institute Genome Sequencing Center for Infectious Disease"/>
            <person name="Wu L."/>
            <person name="Ma J."/>
        </authorList>
    </citation>
    <scope>NUCLEOTIDE SEQUENCE [LARGE SCALE GENOMIC DNA]</scope>
    <source>
        <strain evidence="10 11">JCM 14901</strain>
    </source>
</reference>
<evidence type="ECO:0000313" key="10">
    <source>
        <dbReference type="EMBL" id="GAA1968009.1"/>
    </source>
</evidence>
<keyword evidence="2" id="KW-1003">Cell membrane</keyword>
<proteinExistence type="inferred from homology"/>
<evidence type="ECO:0000256" key="6">
    <source>
        <dbReference type="ARBA" id="ARBA00038076"/>
    </source>
</evidence>
<comment type="caution">
    <text evidence="10">The sequence shown here is derived from an EMBL/GenBank/DDBJ whole genome shotgun (WGS) entry which is preliminary data.</text>
</comment>
<dbReference type="RefSeq" id="WP_344096892.1">
    <property type="nucleotide sequence ID" value="NZ_BAAAOG010000009.1"/>
</dbReference>
<feature type="domain" description="MacB-like periplasmic core" evidence="9">
    <location>
        <begin position="31"/>
        <end position="241"/>
    </location>
</feature>
<dbReference type="Pfam" id="PF02687">
    <property type="entry name" value="FtsX"/>
    <property type="match status" value="1"/>
</dbReference>
<organism evidence="10 11">
    <name type="scientific">Microbacterium deminutum</name>
    <dbReference type="NCBI Taxonomy" id="344164"/>
    <lineage>
        <taxon>Bacteria</taxon>
        <taxon>Bacillati</taxon>
        <taxon>Actinomycetota</taxon>
        <taxon>Actinomycetes</taxon>
        <taxon>Micrococcales</taxon>
        <taxon>Microbacteriaceae</taxon>
        <taxon>Microbacterium</taxon>
    </lineage>
</organism>
<feature type="domain" description="ABC3 transporter permease C-terminal" evidence="8">
    <location>
        <begin position="280"/>
        <end position="392"/>
    </location>
</feature>
<feature type="transmembrane region" description="Helical" evidence="7">
    <location>
        <begin position="364"/>
        <end position="383"/>
    </location>
</feature>
<name>A0ABN2RET7_9MICO</name>
<evidence type="ECO:0000256" key="2">
    <source>
        <dbReference type="ARBA" id="ARBA00022475"/>
    </source>
</evidence>
<dbReference type="PANTHER" id="PTHR30572">
    <property type="entry name" value="MEMBRANE COMPONENT OF TRANSPORTER-RELATED"/>
    <property type="match status" value="1"/>
</dbReference>
<comment type="subcellular location">
    <subcellularLocation>
        <location evidence="1">Cell membrane</location>
        <topology evidence="1">Multi-pass membrane protein</topology>
    </subcellularLocation>
</comment>
<evidence type="ECO:0000256" key="7">
    <source>
        <dbReference type="SAM" id="Phobius"/>
    </source>
</evidence>
<sequence>MTAHPGLRSRLRAGEAIRLAGVGLAARRTRSILSALGIAVAVAALVAVLGLSDSSQARLLAQLGAEANLLTVATGQTFTGNITPLPTTAETMIGAIPPVEHVTAVAILSGATVRRSAAVPSIDTSGISVVAAQGSLLSALDGRLLHGQYLGQVADSYPEVVLGFSAAQNLGIDRLGPQTQVFIDGRYFAVIGILGPITVAPELDDAVLVSYPLANAEFGFDGTPTRIYVRTDPDRTAAVAAVLPFTASPAAPDQVEVRRPSDVLAARLEARNTFVDLFVALAGVALLVGGVGIANIMVIAVFERRTEIGLRRALGARSRHVAVQFFLESILLSACGGVAGVAIGAAVTWIVATAQGSSPVVSGRVAGLAVLATIVVGAIAGIYPAARAARLAPAHALRSA</sequence>
<keyword evidence="5 7" id="KW-0472">Membrane</keyword>
<evidence type="ECO:0000256" key="3">
    <source>
        <dbReference type="ARBA" id="ARBA00022692"/>
    </source>
</evidence>
<dbReference type="PANTHER" id="PTHR30572:SF4">
    <property type="entry name" value="ABC TRANSPORTER PERMEASE YTRF"/>
    <property type="match status" value="1"/>
</dbReference>
<keyword evidence="4 7" id="KW-1133">Transmembrane helix</keyword>
<evidence type="ECO:0000256" key="1">
    <source>
        <dbReference type="ARBA" id="ARBA00004651"/>
    </source>
</evidence>
<evidence type="ECO:0000313" key="11">
    <source>
        <dbReference type="Proteomes" id="UP001499933"/>
    </source>
</evidence>
<feature type="transmembrane region" description="Helical" evidence="7">
    <location>
        <begin position="277"/>
        <end position="302"/>
    </location>
</feature>
<keyword evidence="11" id="KW-1185">Reference proteome</keyword>
<feature type="transmembrane region" description="Helical" evidence="7">
    <location>
        <begin position="32"/>
        <end position="51"/>
    </location>
</feature>
<dbReference type="InterPro" id="IPR050250">
    <property type="entry name" value="Macrolide_Exporter_MacB"/>
</dbReference>
<evidence type="ECO:0000256" key="5">
    <source>
        <dbReference type="ARBA" id="ARBA00023136"/>
    </source>
</evidence>
<comment type="similarity">
    <text evidence="6">Belongs to the ABC-4 integral membrane protein family.</text>
</comment>
<dbReference type="Proteomes" id="UP001499933">
    <property type="component" value="Unassembled WGS sequence"/>
</dbReference>
<dbReference type="EMBL" id="BAAAOG010000009">
    <property type="protein sequence ID" value="GAA1968009.1"/>
    <property type="molecule type" value="Genomic_DNA"/>
</dbReference>
<gene>
    <name evidence="10" type="ORF">GCM10009776_33830</name>
</gene>
<protein>
    <submittedName>
        <fullName evidence="10">ABC transporter permease</fullName>
    </submittedName>
</protein>
<evidence type="ECO:0000256" key="4">
    <source>
        <dbReference type="ARBA" id="ARBA00022989"/>
    </source>
</evidence>
<evidence type="ECO:0000259" key="9">
    <source>
        <dbReference type="Pfam" id="PF12704"/>
    </source>
</evidence>
<keyword evidence="3 7" id="KW-0812">Transmembrane</keyword>
<dbReference type="InterPro" id="IPR003838">
    <property type="entry name" value="ABC3_permease_C"/>
</dbReference>